<dbReference type="AlphaFoldDB" id="A0A8J3RG30"/>
<feature type="chain" id="PRO_5035147561" description="DUF4352 domain-containing protein" evidence="2">
    <location>
        <begin position="26"/>
        <end position="191"/>
    </location>
</feature>
<proteinExistence type="predicted"/>
<protein>
    <recommendedName>
        <fullName evidence="3">DUF4352 domain-containing protein</fullName>
    </recommendedName>
</protein>
<dbReference type="InterPro" id="IPR029051">
    <property type="entry name" value="DUF4352"/>
</dbReference>
<evidence type="ECO:0000313" key="4">
    <source>
        <dbReference type="EMBL" id="GIH74070.1"/>
    </source>
</evidence>
<keyword evidence="5" id="KW-1185">Reference proteome</keyword>
<name>A0A8J3RG30_9ACTN</name>
<evidence type="ECO:0000256" key="1">
    <source>
        <dbReference type="ARBA" id="ARBA00022729"/>
    </source>
</evidence>
<dbReference type="PROSITE" id="PS51257">
    <property type="entry name" value="PROKAR_LIPOPROTEIN"/>
    <property type="match status" value="1"/>
</dbReference>
<dbReference type="RefSeq" id="WP_203888813.1">
    <property type="nucleotide sequence ID" value="NZ_BOOH01000004.1"/>
</dbReference>
<comment type="caution">
    <text evidence="4">The sequence shown here is derived from an EMBL/GenBank/DDBJ whole genome shotgun (WGS) entry which is preliminary data.</text>
</comment>
<reference evidence="4 5" key="1">
    <citation type="submission" date="2021-01" db="EMBL/GenBank/DDBJ databases">
        <title>Whole genome shotgun sequence of Planobispora longispora NBRC 13918.</title>
        <authorList>
            <person name="Komaki H."/>
            <person name="Tamura T."/>
        </authorList>
    </citation>
    <scope>NUCLEOTIDE SEQUENCE [LARGE SCALE GENOMIC DNA]</scope>
    <source>
        <strain evidence="4 5">NBRC 13918</strain>
    </source>
</reference>
<sequence length="191" mass="20603">MSRLAASAGTALLLAATLGACSGGAADPEPTATPTPLYDLAPRHVRDFEVPVTAAPVTVGKLKITAIGLRTGFCCVVGTHAEWPAKGQYVFVRVQLHNTDRDRQKFEGLEQLLITQDGRSHKVDITAMNIRRQDYRLTLGAGNILETDLIYDVPKDAKVKAIRFTAKVTTAIGGINVETQQKEVPLPPTSR</sequence>
<feature type="signal peptide" evidence="2">
    <location>
        <begin position="1"/>
        <end position="25"/>
    </location>
</feature>
<gene>
    <name evidence="4" type="ORF">Plo01_04990</name>
</gene>
<evidence type="ECO:0000259" key="3">
    <source>
        <dbReference type="Pfam" id="PF11611"/>
    </source>
</evidence>
<dbReference type="Gene3D" id="2.60.40.1240">
    <property type="match status" value="1"/>
</dbReference>
<accession>A0A8J3RG30</accession>
<dbReference type="Proteomes" id="UP000616724">
    <property type="component" value="Unassembled WGS sequence"/>
</dbReference>
<evidence type="ECO:0000256" key="2">
    <source>
        <dbReference type="SAM" id="SignalP"/>
    </source>
</evidence>
<dbReference type="InterPro" id="IPR029050">
    <property type="entry name" value="Immunoprotect_excell_Ig-like"/>
</dbReference>
<dbReference type="EMBL" id="BOOH01000004">
    <property type="protein sequence ID" value="GIH74070.1"/>
    <property type="molecule type" value="Genomic_DNA"/>
</dbReference>
<dbReference type="Pfam" id="PF11611">
    <property type="entry name" value="DUF4352"/>
    <property type="match status" value="1"/>
</dbReference>
<feature type="domain" description="DUF4352" evidence="3">
    <location>
        <begin position="57"/>
        <end position="164"/>
    </location>
</feature>
<keyword evidence="1 2" id="KW-0732">Signal</keyword>
<evidence type="ECO:0000313" key="5">
    <source>
        <dbReference type="Proteomes" id="UP000616724"/>
    </source>
</evidence>
<organism evidence="4 5">
    <name type="scientific">Planobispora longispora</name>
    <dbReference type="NCBI Taxonomy" id="28887"/>
    <lineage>
        <taxon>Bacteria</taxon>
        <taxon>Bacillati</taxon>
        <taxon>Actinomycetota</taxon>
        <taxon>Actinomycetes</taxon>
        <taxon>Streptosporangiales</taxon>
        <taxon>Streptosporangiaceae</taxon>
        <taxon>Planobispora</taxon>
    </lineage>
</organism>